<dbReference type="EMBL" id="LAZR01065832">
    <property type="protein sequence ID" value="KKK54760.1"/>
    <property type="molecule type" value="Genomic_DNA"/>
</dbReference>
<feature type="transmembrane region" description="Helical" evidence="7">
    <location>
        <begin position="41"/>
        <end position="59"/>
    </location>
</feature>
<evidence type="ECO:0000313" key="8">
    <source>
        <dbReference type="EMBL" id="KKK54760.1"/>
    </source>
</evidence>
<protein>
    <recommendedName>
        <fullName evidence="9">NADH:ubiquinone reductase (Na(+)-transporting) subunit E</fullName>
    </recommendedName>
</protein>
<sequence>MLHLMTIFIAAIFTHNIALTYLLGMCPFVSLSRNLNTASGMAFAVIFVVTLTAAVNWPIYHLILVPTGSELIFYIVFIIIIAAFVQLVEMIMEKFLPALQASFGIFLPLITVNCTVLAISLFMVLRDYTYVQTIIFAFGSAVGWMLAIVVVAAINEKLKLIGDIPKGYKGAGIIMIIAGIIALSFLGFAGMVKIQ</sequence>
<dbReference type="InterPro" id="IPR003667">
    <property type="entry name" value="NqrDE/RnfAE"/>
</dbReference>
<reference evidence="8" key="1">
    <citation type="journal article" date="2015" name="Nature">
        <title>Complex archaea that bridge the gap between prokaryotes and eukaryotes.</title>
        <authorList>
            <person name="Spang A."/>
            <person name="Saw J.H."/>
            <person name="Jorgensen S.L."/>
            <person name="Zaremba-Niedzwiedzka K."/>
            <person name="Martijn J."/>
            <person name="Lind A.E."/>
            <person name="van Eijk R."/>
            <person name="Schleper C."/>
            <person name="Guy L."/>
            <person name="Ettema T.J."/>
        </authorList>
    </citation>
    <scope>NUCLEOTIDE SEQUENCE</scope>
</reference>
<dbReference type="Pfam" id="PF02508">
    <property type="entry name" value="Rnf-Nqr"/>
    <property type="match status" value="1"/>
</dbReference>
<keyword evidence="3 7" id="KW-0812">Transmembrane</keyword>
<evidence type="ECO:0000256" key="3">
    <source>
        <dbReference type="ARBA" id="ARBA00022692"/>
    </source>
</evidence>
<dbReference type="AlphaFoldDB" id="A0A0F8X1Q2"/>
<evidence type="ECO:0000256" key="7">
    <source>
        <dbReference type="SAM" id="Phobius"/>
    </source>
</evidence>
<comment type="subcellular location">
    <subcellularLocation>
        <location evidence="1">Endomembrane system</location>
        <topology evidence="1">Multi-pass membrane protein</topology>
    </subcellularLocation>
</comment>
<dbReference type="PIRSF" id="PIRSF006102">
    <property type="entry name" value="NQR_DE"/>
    <property type="match status" value="1"/>
</dbReference>
<feature type="transmembrane region" description="Helical" evidence="7">
    <location>
        <begin position="71"/>
        <end position="91"/>
    </location>
</feature>
<evidence type="ECO:0000256" key="5">
    <source>
        <dbReference type="ARBA" id="ARBA00022989"/>
    </source>
</evidence>
<keyword evidence="6 7" id="KW-0472">Membrane</keyword>
<keyword evidence="4" id="KW-1278">Translocase</keyword>
<gene>
    <name evidence="8" type="ORF">LCGC14_3081460</name>
</gene>
<organism evidence="8">
    <name type="scientific">marine sediment metagenome</name>
    <dbReference type="NCBI Taxonomy" id="412755"/>
    <lineage>
        <taxon>unclassified sequences</taxon>
        <taxon>metagenomes</taxon>
        <taxon>ecological metagenomes</taxon>
    </lineage>
</organism>
<evidence type="ECO:0000256" key="4">
    <source>
        <dbReference type="ARBA" id="ARBA00022967"/>
    </source>
</evidence>
<dbReference type="PANTHER" id="PTHR30335:SF1">
    <property type="entry name" value="NA(+)-TRANSLOCATING NADH-QUINONE REDUCTASE SUBUNIT E"/>
    <property type="match status" value="1"/>
</dbReference>
<dbReference type="InterPro" id="IPR050133">
    <property type="entry name" value="NqrDE/RnfAE_oxidrdctase"/>
</dbReference>
<evidence type="ECO:0000256" key="1">
    <source>
        <dbReference type="ARBA" id="ARBA00004127"/>
    </source>
</evidence>
<comment type="caution">
    <text evidence="8">The sequence shown here is derived from an EMBL/GenBank/DDBJ whole genome shotgun (WGS) entry which is preliminary data.</text>
</comment>
<accession>A0A0F8X1Q2</accession>
<proteinExistence type="predicted"/>
<name>A0A0F8X1Q2_9ZZZZ</name>
<dbReference type="PANTHER" id="PTHR30335">
    <property type="entry name" value="INTEGRAL MEMBRANE PROTEIN OF SOXR-REDUCING COMPLEX"/>
    <property type="match status" value="1"/>
</dbReference>
<evidence type="ECO:0000256" key="2">
    <source>
        <dbReference type="ARBA" id="ARBA00022448"/>
    </source>
</evidence>
<evidence type="ECO:0008006" key="9">
    <source>
        <dbReference type="Google" id="ProtNLM"/>
    </source>
</evidence>
<feature type="transmembrane region" description="Helical" evidence="7">
    <location>
        <begin position="6"/>
        <end position="29"/>
    </location>
</feature>
<dbReference type="GO" id="GO:0005886">
    <property type="term" value="C:plasma membrane"/>
    <property type="evidence" value="ECO:0007669"/>
    <property type="project" value="TreeGrafter"/>
</dbReference>
<evidence type="ECO:0000256" key="6">
    <source>
        <dbReference type="ARBA" id="ARBA00023136"/>
    </source>
</evidence>
<keyword evidence="5 7" id="KW-1133">Transmembrane helix</keyword>
<dbReference type="GO" id="GO:0012505">
    <property type="term" value="C:endomembrane system"/>
    <property type="evidence" value="ECO:0007669"/>
    <property type="project" value="UniProtKB-SubCell"/>
</dbReference>
<feature type="transmembrane region" description="Helical" evidence="7">
    <location>
        <begin position="167"/>
        <end position="192"/>
    </location>
</feature>
<feature type="transmembrane region" description="Helical" evidence="7">
    <location>
        <begin position="130"/>
        <end position="155"/>
    </location>
</feature>
<keyword evidence="2" id="KW-0813">Transport</keyword>
<feature type="transmembrane region" description="Helical" evidence="7">
    <location>
        <begin position="103"/>
        <end position="124"/>
    </location>
</feature>